<evidence type="ECO:0000259" key="2">
    <source>
        <dbReference type="Pfam" id="PF01757"/>
    </source>
</evidence>
<dbReference type="Proteomes" id="UP000029014">
    <property type="component" value="Unassembled WGS sequence"/>
</dbReference>
<keyword evidence="1" id="KW-0812">Transmembrane</keyword>
<dbReference type="RefSeq" id="WP_034886224.1">
    <property type="nucleotide sequence ID" value="NZ_JGZD01000006.1"/>
</dbReference>
<accession>A0A087BR45</accession>
<feature type="transmembrane region" description="Helical" evidence="1">
    <location>
        <begin position="123"/>
        <end position="146"/>
    </location>
</feature>
<dbReference type="PANTHER" id="PTHR37312">
    <property type="entry name" value="MEMBRANE-BOUND ACYLTRANSFERASE YKRP-RELATED"/>
    <property type="match status" value="1"/>
</dbReference>
<keyword evidence="1" id="KW-1133">Transmembrane helix</keyword>
<feature type="transmembrane region" description="Helical" evidence="1">
    <location>
        <begin position="79"/>
        <end position="103"/>
    </location>
</feature>
<evidence type="ECO:0000313" key="3">
    <source>
        <dbReference type="EMBL" id="KFI73495.1"/>
    </source>
</evidence>
<comment type="caution">
    <text evidence="3">The sequence shown here is derived from an EMBL/GenBank/DDBJ whole genome shotgun (WGS) entry which is preliminary data.</text>
</comment>
<organism evidence="3 4">
    <name type="scientific">Bifidobacterium minimum</name>
    <dbReference type="NCBI Taxonomy" id="1693"/>
    <lineage>
        <taxon>Bacteria</taxon>
        <taxon>Bacillati</taxon>
        <taxon>Actinomycetota</taxon>
        <taxon>Actinomycetes</taxon>
        <taxon>Bifidobacteriales</taxon>
        <taxon>Bifidobacteriaceae</taxon>
        <taxon>Bifidobacterium</taxon>
    </lineage>
</organism>
<gene>
    <name evidence="3" type="ORF">BMIN_0925</name>
</gene>
<keyword evidence="4" id="KW-1185">Reference proteome</keyword>
<dbReference type="InterPro" id="IPR002656">
    <property type="entry name" value="Acyl_transf_3_dom"/>
</dbReference>
<name>A0A087BR45_9BIFI</name>
<dbReference type="Pfam" id="PF01757">
    <property type="entry name" value="Acyl_transf_3"/>
    <property type="match status" value="1"/>
</dbReference>
<dbReference type="EMBL" id="JGZD01000006">
    <property type="protein sequence ID" value="KFI73495.1"/>
    <property type="molecule type" value="Genomic_DNA"/>
</dbReference>
<dbReference type="AlphaFoldDB" id="A0A087BR45"/>
<feature type="transmembrane region" description="Helical" evidence="1">
    <location>
        <begin position="12"/>
        <end position="28"/>
    </location>
</feature>
<keyword evidence="3" id="KW-0012">Acyltransferase</keyword>
<dbReference type="GO" id="GO:0016747">
    <property type="term" value="F:acyltransferase activity, transferring groups other than amino-acyl groups"/>
    <property type="evidence" value="ECO:0007669"/>
    <property type="project" value="InterPro"/>
</dbReference>
<protein>
    <submittedName>
        <fullName evidence="3">Acyltransferase</fullName>
    </submittedName>
</protein>
<feature type="domain" description="Acyltransferase 3" evidence="2">
    <location>
        <begin position="8"/>
        <end position="144"/>
    </location>
</feature>
<sequence>MEQKKRVEWIDVAKGLGITLVSFGHLSNGDGQAVWLPALDGLITAIYLFHMSLFYFLGGLTFSRRGGFKAFLVRKAKTLLVPYCIFSLYFVAKPIAVILLPALSGAFRSSHDYSNVGTQLFDVFIMGNGLWFLMAFFVAEVIMYGVTTVLHDDSQRGGGIAIRPDCHRVVVS</sequence>
<evidence type="ECO:0000313" key="4">
    <source>
        <dbReference type="Proteomes" id="UP000029014"/>
    </source>
</evidence>
<reference evidence="3 4" key="1">
    <citation type="submission" date="2014-03" db="EMBL/GenBank/DDBJ databases">
        <title>Genomics of Bifidobacteria.</title>
        <authorList>
            <person name="Ventura M."/>
            <person name="Milani C."/>
            <person name="Lugli G.A."/>
        </authorList>
    </citation>
    <scope>NUCLEOTIDE SEQUENCE [LARGE SCALE GENOMIC DNA]</scope>
    <source>
        <strain evidence="3 4">LMG 11592</strain>
    </source>
</reference>
<dbReference type="STRING" id="1693.BMIN_0925"/>
<keyword evidence="3" id="KW-0808">Transferase</keyword>
<proteinExistence type="predicted"/>
<dbReference type="InterPro" id="IPR052734">
    <property type="entry name" value="Nod_factor_acetyltransferase"/>
</dbReference>
<keyword evidence="1" id="KW-0472">Membrane</keyword>
<dbReference type="PANTHER" id="PTHR37312:SF1">
    <property type="entry name" value="MEMBRANE-BOUND ACYLTRANSFERASE YKRP-RELATED"/>
    <property type="match status" value="1"/>
</dbReference>
<dbReference type="eggNOG" id="COG3594">
    <property type="taxonomic scope" value="Bacteria"/>
</dbReference>
<evidence type="ECO:0000256" key="1">
    <source>
        <dbReference type="SAM" id="Phobius"/>
    </source>
</evidence>
<feature type="transmembrane region" description="Helical" evidence="1">
    <location>
        <begin position="34"/>
        <end position="58"/>
    </location>
</feature>